<proteinExistence type="predicted"/>
<accession>A0A091DQZ0</accession>
<name>A0A091DQZ0_FUKDA</name>
<dbReference type="Proteomes" id="UP000028990">
    <property type="component" value="Unassembled WGS sequence"/>
</dbReference>
<evidence type="ECO:0000313" key="2">
    <source>
        <dbReference type="EMBL" id="KFO34559.1"/>
    </source>
</evidence>
<protein>
    <submittedName>
        <fullName evidence="2">Uncharacterized protein</fullName>
    </submittedName>
</protein>
<feature type="compositionally biased region" description="Basic and acidic residues" evidence="1">
    <location>
        <begin position="18"/>
        <end position="27"/>
    </location>
</feature>
<reference evidence="2 3" key="1">
    <citation type="submission" date="2013-11" db="EMBL/GenBank/DDBJ databases">
        <title>The Damaraland mole rat (Fukomys damarensis) genome and evolution of African mole rats.</title>
        <authorList>
            <person name="Gladyshev V.N."/>
            <person name="Fang X."/>
        </authorList>
    </citation>
    <scope>NUCLEOTIDE SEQUENCE [LARGE SCALE GENOMIC DNA]</scope>
    <source>
        <tissue evidence="2">Liver</tissue>
    </source>
</reference>
<sequence>MPSTSTTPPPALKKSLHRSSDQESDALGKRERLEIYIKQSSKEEGCVCDFSIEYQKDTQWNGPTADLPEAVYLSVSLNALAQGALRLTPKCQASEEINNDLNGTQWSIREDPIVSEELLKELLLFKAGSYNHGGLGTTD</sequence>
<evidence type="ECO:0000313" key="3">
    <source>
        <dbReference type="Proteomes" id="UP000028990"/>
    </source>
</evidence>
<dbReference type="EMBL" id="KN121935">
    <property type="protein sequence ID" value="KFO34559.1"/>
    <property type="molecule type" value="Genomic_DNA"/>
</dbReference>
<organism evidence="2 3">
    <name type="scientific">Fukomys damarensis</name>
    <name type="common">Damaraland mole rat</name>
    <name type="synonym">Cryptomys damarensis</name>
    <dbReference type="NCBI Taxonomy" id="885580"/>
    <lineage>
        <taxon>Eukaryota</taxon>
        <taxon>Metazoa</taxon>
        <taxon>Chordata</taxon>
        <taxon>Craniata</taxon>
        <taxon>Vertebrata</taxon>
        <taxon>Euteleostomi</taxon>
        <taxon>Mammalia</taxon>
        <taxon>Eutheria</taxon>
        <taxon>Euarchontoglires</taxon>
        <taxon>Glires</taxon>
        <taxon>Rodentia</taxon>
        <taxon>Hystricomorpha</taxon>
        <taxon>Bathyergidae</taxon>
        <taxon>Fukomys</taxon>
    </lineage>
</organism>
<gene>
    <name evidence="2" type="ORF">H920_04032</name>
</gene>
<evidence type="ECO:0000256" key="1">
    <source>
        <dbReference type="SAM" id="MobiDB-lite"/>
    </source>
</evidence>
<keyword evidence="3" id="KW-1185">Reference proteome</keyword>
<dbReference type="AlphaFoldDB" id="A0A091DQZ0"/>
<feature type="region of interest" description="Disordered" evidence="1">
    <location>
        <begin position="1"/>
        <end position="27"/>
    </location>
</feature>